<comment type="caution">
    <text evidence="10">The sequence shown here is derived from an EMBL/GenBank/DDBJ whole genome shotgun (WGS) entry which is preliminary data.</text>
</comment>
<dbReference type="CDD" id="cd00167">
    <property type="entry name" value="SANT"/>
    <property type="match status" value="2"/>
</dbReference>
<keyword evidence="3" id="KW-0805">Transcription regulation</keyword>
<dbReference type="EMBL" id="CACSLK010014277">
    <property type="protein sequence ID" value="CAA0816569.1"/>
    <property type="molecule type" value="Genomic_DNA"/>
</dbReference>
<dbReference type="PROSITE" id="PS51294">
    <property type="entry name" value="HTH_MYB"/>
    <property type="match status" value="2"/>
</dbReference>
<evidence type="ECO:0000313" key="10">
    <source>
        <dbReference type="EMBL" id="CAA0816569.1"/>
    </source>
</evidence>
<feature type="domain" description="Myb-like" evidence="8">
    <location>
        <begin position="62"/>
        <end position="112"/>
    </location>
</feature>
<dbReference type="InterPro" id="IPR017930">
    <property type="entry name" value="Myb_dom"/>
</dbReference>
<evidence type="ECO:0000313" key="11">
    <source>
        <dbReference type="Proteomes" id="UP001153555"/>
    </source>
</evidence>
<dbReference type="FunFam" id="1.10.10.60:FF:000047">
    <property type="entry name" value="Myb transcription factor"/>
    <property type="match status" value="1"/>
</dbReference>
<reference evidence="10" key="1">
    <citation type="submission" date="2019-12" db="EMBL/GenBank/DDBJ databases">
        <authorList>
            <person name="Scholes J."/>
        </authorList>
    </citation>
    <scope>NUCLEOTIDE SEQUENCE</scope>
</reference>
<dbReference type="Gene3D" id="1.10.10.60">
    <property type="entry name" value="Homeodomain-like"/>
    <property type="match status" value="2"/>
</dbReference>
<sequence>MGRHSCCYKQKLKKGLWSPEEDEKLIKHITKYGHGCWSSVPKLAGLQRCGKSCRLRWINYLRPDLKRGAFSEDEENSIIELHALLGNRWSQIAAQLPGRTDNEIKNLWNSSLKKKLRQRGIDPTTHKPLPKPDDQENAASSANTQGSSEVSLVENPTDSLPEEKKPVRPNYPLVGNHCTPPVPDNSLALIRSLGHAPCTGLLPNSNATHFFSPNPKPFELLYDDYYYSNPYAAATPTSAYSWANTHKKPPNFHEPQENCNFLTNYTNDTIIINNNNINNIINNNGFQVEEDMKWAEYMQTQYLQGNAGVDHGQNSDEDMYGGKSRSHIQDQQSLLIQGADYFQRISAAFGQFS</sequence>
<feature type="domain" description="HTH myb-type" evidence="9">
    <location>
        <begin position="9"/>
        <end position="65"/>
    </location>
</feature>
<evidence type="ECO:0000256" key="5">
    <source>
        <dbReference type="ARBA" id="ARBA00023163"/>
    </source>
</evidence>
<dbReference type="PROSITE" id="PS50090">
    <property type="entry name" value="MYB_LIKE"/>
    <property type="match status" value="2"/>
</dbReference>
<evidence type="ECO:0000256" key="6">
    <source>
        <dbReference type="ARBA" id="ARBA00023242"/>
    </source>
</evidence>
<feature type="region of interest" description="Disordered" evidence="7">
    <location>
        <begin position="115"/>
        <end position="169"/>
    </location>
</feature>
<dbReference type="GO" id="GO:0000976">
    <property type="term" value="F:transcription cis-regulatory region binding"/>
    <property type="evidence" value="ECO:0007669"/>
    <property type="project" value="UniProtKB-ARBA"/>
</dbReference>
<dbReference type="PANTHER" id="PTHR47997">
    <property type="entry name" value="MYB DOMAIN PROTEIN 55"/>
    <property type="match status" value="1"/>
</dbReference>
<dbReference type="FunFam" id="1.10.10.60:FF:000394">
    <property type="entry name" value="MYB transcription factor"/>
    <property type="match status" value="1"/>
</dbReference>
<proteinExistence type="predicted"/>
<gene>
    <name evidence="10" type="ORF">SHERM_16435</name>
</gene>
<dbReference type="InterPro" id="IPR051953">
    <property type="entry name" value="Plant_SW-associated_TFs"/>
</dbReference>
<dbReference type="PANTHER" id="PTHR47997:SF75">
    <property type="entry name" value="MYB DOMAIN PROTEIN 55"/>
    <property type="match status" value="1"/>
</dbReference>
<dbReference type="SMART" id="SM00717">
    <property type="entry name" value="SANT"/>
    <property type="match status" value="2"/>
</dbReference>
<organism evidence="10 11">
    <name type="scientific">Striga hermonthica</name>
    <name type="common">Purple witchweed</name>
    <name type="synonym">Buchnera hermonthica</name>
    <dbReference type="NCBI Taxonomy" id="68872"/>
    <lineage>
        <taxon>Eukaryota</taxon>
        <taxon>Viridiplantae</taxon>
        <taxon>Streptophyta</taxon>
        <taxon>Embryophyta</taxon>
        <taxon>Tracheophyta</taxon>
        <taxon>Spermatophyta</taxon>
        <taxon>Magnoliopsida</taxon>
        <taxon>eudicotyledons</taxon>
        <taxon>Gunneridae</taxon>
        <taxon>Pentapetalae</taxon>
        <taxon>asterids</taxon>
        <taxon>lamiids</taxon>
        <taxon>Lamiales</taxon>
        <taxon>Orobanchaceae</taxon>
        <taxon>Buchnereae</taxon>
        <taxon>Striga</taxon>
    </lineage>
</organism>
<dbReference type="InterPro" id="IPR009057">
    <property type="entry name" value="Homeodomain-like_sf"/>
</dbReference>
<dbReference type="InterPro" id="IPR001005">
    <property type="entry name" value="SANT/Myb"/>
</dbReference>
<keyword evidence="11" id="KW-1185">Reference proteome</keyword>
<keyword evidence="2" id="KW-0677">Repeat</keyword>
<dbReference type="OrthoDB" id="2143914at2759"/>
<feature type="domain" description="HTH myb-type" evidence="9">
    <location>
        <begin position="66"/>
        <end position="116"/>
    </location>
</feature>
<protein>
    <submittedName>
        <fullName evidence="10">Myb domain protein 55</fullName>
    </submittedName>
</protein>
<name>A0A9N7R7X5_STRHE</name>
<dbReference type="SUPFAM" id="SSF46689">
    <property type="entry name" value="Homeodomain-like"/>
    <property type="match status" value="1"/>
</dbReference>
<evidence type="ECO:0000256" key="7">
    <source>
        <dbReference type="SAM" id="MobiDB-lite"/>
    </source>
</evidence>
<evidence type="ECO:0000256" key="1">
    <source>
        <dbReference type="ARBA" id="ARBA00004123"/>
    </source>
</evidence>
<evidence type="ECO:0000259" key="8">
    <source>
        <dbReference type="PROSITE" id="PS50090"/>
    </source>
</evidence>
<feature type="domain" description="Myb-like" evidence="8">
    <location>
        <begin position="9"/>
        <end position="61"/>
    </location>
</feature>
<dbReference type="AlphaFoldDB" id="A0A9N7R7X5"/>
<dbReference type="Proteomes" id="UP001153555">
    <property type="component" value="Unassembled WGS sequence"/>
</dbReference>
<keyword evidence="6" id="KW-0539">Nucleus</keyword>
<feature type="compositionally biased region" description="Polar residues" evidence="7">
    <location>
        <begin position="137"/>
        <end position="158"/>
    </location>
</feature>
<evidence type="ECO:0000256" key="4">
    <source>
        <dbReference type="ARBA" id="ARBA00023125"/>
    </source>
</evidence>
<dbReference type="GO" id="GO:0005634">
    <property type="term" value="C:nucleus"/>
    <property type="evidence" value="ECO:0007669"/>
    <property type="project" value="UniProtKB-SubCell"/>
</dbReference>
<accession>A0A9N7R7X5</accession>
<evidence type="ECO:0000256" key="2">
    <source>
        <dbReference type="ARBA" id="ARBA00022737"/>
    </source>
</evidence>
<keyword evidence="4" id="KW-0238">DNA-binding</keyword>
<evidence type="ECO:0000256" key="3">
    <source>
        <dbReference type="ARBA" id="ARBA00023015"/>
    </source>
</evidence>
<keyword evidence="5" id="KW-0804">Transcription</keyword>
<dbReference type="Pfam" id="PF00249">
    <property type="entry name" value="Myb_DNA-binding"/>
    <property type="match status" value="2"/>
</dbReference>
<comment type="subcellular location">
    <subcellularLocation>
        <location evidence="1">Nucleus</location>
    </subcellularLocation>
</comment>
<evidence type="ECO:0000259" key="9">
    <source>
        <dbReference type="PROSITE" id="PS51294"/>
    </source>
</evidence>